<organism evidence="2 3">
    <name type="scientific">Stieleria marina</name>
    <dbReference type="NCBI Taxonomy" id="1930275"/>
    <lineage>
        <taxon>Bacteria</taxon>
        <taxon>Pseudomonadati</taxon>
        <taxon>Planctomycetota</taxon>
        <taxon>Planctomycetia</taxon>
        <taxon>Pirellulales</taxon>
        <taxon>Pirellulaceae</taxon>
        <taxon>Stieleria</taxon>
    </lineage>
</organism>
<reference evidence="2 3" key="1">
    <citation type="submission" date="2019-02" db="EMBL/GenBank/DDBJ databases">
        <title>Deep-cultivation of Planctomycetes and their phenomic and genomic characterization uncovers novel biology.</title>
        <authorList>
            <person name="Wiegand S."/>
            <person name="Jogler M."/>
            <person name="Boedeker C."/>
            <person name="Pinto D."/>
            <person name="Vollmers J."/>
            <person name="Rivas-Marin E."/>
            <person name="Kohn T."/>
            <person name="Peeters S.H."/>
            <person name="Heuer A."/>
            <person name="Rast P."/>
            <person name="Oberbeckmann S."/>
            <person name="Bunk B."/>
            <person name="Jeske O."/>
            <person name="Meyerdierks A."/>
            <person name="Storesund J.E."/>
            <person name="Kallscheuer N."/>
            <person name="Luecker S."/>
            <person name="Lage O.M."/>
            <person name="Pohl T."/>
            <person name="Merkel B.J."/>
            <person name="Hornburger P."/>
            <person name="Mueller R.-W."/>
            <person name="Bruemmer F."/>
            <person name="Labrenz M."/>
            <person name="Spormann A.M."/>
            <person name="Op den Camp H."/>
            <person name="Overmann J."/>
            <person name="Amann R."/>
            <person name="Jetten M.S.M."/>
            <person name="Mascher T."/>
            <person name="Medema M.H."/>
            <person name="Devos D.P."/>
            <person name="Kaster A.-K."/>
            <person name="Ovreas L."/>
            <person name="Rohde M."/>
            <person name="Galperin M.Y."/>
            <person name="Jogler C."/>
        </authorList>
    </citation>
    <scope>NUCLEOTIDE SEQUENCE [LARGE SCALE GENOMIC DNA]</scope>
    <source>
        <strain evidence="2 3">K23_9</strain>
    </source>
</reference>
<feature type="transmembrane region" description="Helical" evidence="1">
    <location>
        <begin position="17"/>
        <end position="34"/>
    </location>
</feature>
<keyword evidence="1" id="KW-0472">Membrane</keyword>
<evidence type="ECO:0000256" key="1">
    <source>
        <dbReference type="SAM" id="Phobius"/>
    </source>
</evidence>
<accession>A0A517NPV8</accession>
<feature type="transmembrane region" description="Helical" evidence="1">
    <location>
        <begin position="40"/>
        <end position="57"/>
    </location>
</feature>
<dbReference type="EMBL" id="CP036526">
    <property type="protein sequence ID" value="QDT09158.1"/>
    <property type="molecule type" value="Genomic_DNA"/>
</dbReference>
<gene>
    <name evidence="2" type="ORF">K239x_11030</name>
</gene>
<protein>
    <recommendedName>
        <fullName evidence="4">DUF2061 domain-containing protein</fullName>
    </recommendedName>
</protein>
<sequence>MIDNFVETRARSVSKSFAWRFLAVLNSFTVLTWMPTSRPITYAIAMNVSGFFLFYFFERGCNKVSWGRVPANDSALSAETETKPA</sequence>
<keyword evidence="1" id="KW-0812">Transmembrane</keyword>
<keyword evidence="1" id="KW-1133">Transmembrane helix</keyword>
<dbReference type="Proteomes" id="UP000319817">
    <property type="component" value="Chromosome"/>
</dbReference>
<name>A0A517NPV8_9BACT</name>
<evidence type="ECO:0008006" key="4">
    <source>
        <dbReference type="Google" id="ProtNLM"/>
    </source>
</evidence>
<evidence type="ECO:0000313" key="3">
    <source>
        <dbReference type="Proteomes" id="UP000319817"/>
    </source>
</evidence>
<dbReference type="OrthoDB" id="197461at2"/>
<keyword evidence="3" id="KW-1185">Reference proteome</keyword>
<dbReference type="AlphaFoldDB" id="A0A517NPV8"/>
<proteinExistence type="predicted"/>
<evidence type="ECO:0000313" key="2">
    <source>
        <dbReference type="EMBL" id="QDT09158.1"/>
    </source>
</evidence>
<dbReference type="RefSeq" id="WP_145416670.1">
    <property type="nucleotide sequence ID" value="NZ_CP036526.1"/>
</dbReference>